<dbReference type="EMBL" id="JFKE01000004">
    <property type="protein sequence ID" value="KAJ55279.1"/>
    <property type="molecule type" value="Genomic_DNA"/>
</dbReference>
<dbReference type="InterPro" id="IPR000462">
    <property type="entry name" value="CDP-OH_P_trans"/>
</dbReference>
<keyword evidence="3" id="KW-0472">Membrane</keyword>
<dbReference type="Pfam" id="PF01066">
    <property type="entry name" value="CDP-OH_P_transf"/>
    <property type="match status" value="1"/>
</dbReference>
<accession>A0A037ZI36</accession>
<keyword evidence="3" id="KW-1133">Transmembrane helix</keyword>
<proteinExistence type="inferred from homology"/>
<comment type="similarity">
    <text evidence="2">Belongs to the CDP-alcohol phosphatidyltransferase class-I family.</text>
</comment>
<dbReference type="RefSeq" id="WP_035258979.1">
    <property type="nucleotide sequence ID" value="NZ_JFKE01000004.1"/>
</dbReference>
<dbReference type="InterPro" id="IPR048254">
    <property type="entry name" value="CDP_ALCOHOL_P_TRANSF_CS"/>
</dbReference>
<sequence>MLDAGMRKLIDPPLNALGRGIAQSGVTANQVTLAGLVLGLISAGMIAWGHFAWALIPLLASRLLDGLDGAVARATQKTDFGGFLDIVCDFIFYGAVPMAFVWADPGANGAAGAFLLASFYANGASFLGFAILAEKRQMDTRARGVKSLYFTGGILEGTETIAFFVALCLWPGWFAAMAWVFGALCFVTAVSRMVLAAKLFTGHSD</sequence>
<feature type="transmembrane region" description="Helical" evidence="3">
    <location>
        <begin position="145"/>
        <end position="167"/>
    </location>
</feature>
<dbReference type="GO" id="GO:0016020">
    <property type="term" value="C:membrane"/>
    <property type="evidence" value="ECO:0007669"/>
    <property type="project" value="InterPro"/>
</dbReference>
<evidence type="ECO:0000313" key="4">
    <source>
        <dbReference type="EMBL" id="KAJ55279.1"/>
    </source>
</evidence>
<dbReference type="Proteomes" id="UP000026249">
    <property type="component" value="Unassembled WGS sequence"/>
</dbReference>
<evidence type="ECO:0000256" key="1">
    <source>
        <dbReference type="ARBA" id="ARBA00022679"/>
    </source>
</evidence>
<dbReference type="InterPro" id="IPR043130">
    <property type="entry name" value="CDP-OH_PTrfase_TM_dom"/>
</dbReference>
<evidence type="ECO:0000256" key="2">
    <source>
        <dbReference type="RuleBase" id="RU003750"/>
    </source>
</evidence>
<evidence type="ECO:0000313" key="5">
    <source>
        <dbReference type="Proteomes" id="UP000026249"/>
    </source>
</evidence>
<keyword evidence="1 2" id="KW-0808">Transferase</keyword>
<dbReference type="OrthoDB" id="9790577at2"/>
<feature type="transmembrane region" description="Helical" evidence="3">
    <location>
        <begin position="80"/>
        <end position="103"/>
    </location>
</feature>
<feature type="transmembrane region" description="Helical" evidence="3">
    <location>
        <begin position="33"/>
        <end position="59"/>
    </location>
</feature>
<evidence type="ECO:0000256" key="3">
    <source>
        <dbReference type="SAM" id="Phobius"/>
    </source>
</evidence>
<protein>
    <submittedName>
        <fullName evidence="4">Membrane protein</fullName>
    </submittedName>
</protein>
<keyword evidence="3" id="KW-0812">Transmembrane</keyword>
<gene>
    <name evidence="4" type="ORF">ACMU_11300</name>
</gene>
<feature type="transmembrane region" description="Helical" evidence="3">
    <location>
        <begin position="109"/>
        <end position="133"/>
    </location>
</feature>
<name>A0A037ZI36_9RHOB</name>
<reference evidence="4 5" key="1">
    <citation type="submission" date="2014-03" db="EMBL/GenBank/DDBJ databases">
        <title>Draft Genome Sequence of Actibacterium mucosum KCTC 23349, a Marine Alphaproteobacterium with Complex Ionic Requirements Isolated from Mediterranean Seawater at Malvarrosa Beach, Valencia, Spain.</title>
        <authorList>
            <person name="Arahal D.R."/>
            <person name="Shao Z."/>
            <person name="Lai Q."/>
            <person name="Pujalte M.J."/>
        </authorList>
    </citation>
    <scope>NUCLEOTIDE SEQUENCE [LARGE SCALE GENOMIC DNA]</scope>
    <source>
        <strain evidence="4 5">KCTC 23349</strain>
    </source>
</reference>
<dbReference type="AlphaFoldDB" id="A0A037ZI36"/>
<dbReference type="STRING" id="1454373.ACMU_11300"/>
<dbReference type="Gene3D" id="1.20.120.1760">
    <property type="match status" value="1"/>
</dbReference>
<dbReference type="GO" id="GO:0016780">
    <property type="term" value="F:phosphotransferase activity, for other substituted phosphate groups"/>
    <property type="evidence" value="ECO:0007669"/>
    <property type="project" value="InterPro"/>
</dbReference>
<feature type="transmembrane region" description="Helical" evidence="3">
    <location>
        <begin position="173"/>
        <end position="195"/>
    </location>
</feature>
<dbReference type="PROSITE" id="PS00379">
    <property type="entry name" value="CDP_ALCOHOL_P_TRANSF"/>
    <property type="match status" value="1"/>
</dbReference>
<keyword evidence="5" id="KW-1185">Reference proteome</keyword>
<dbReference type="GO" id="GO:0008654">
    <property type="term" value="P:phospholipid biosynthetic process"/>
    <property type="evidence" value="ECO:0007669"/>
    <property type="project" value="InterPro"/>
</dbReference>
<organism evidence="4 5">
    <name type="scientific">Actibacterium mucosum KCTC 23349</name>
    <dbReference type="NCBI Taxonomy" id="1454373"/>
    <lineage>
        <taxon>Bacteria</taxon>
        <taxon>Pseudomonadati</taxon>
        <taxon>Pseudomonadota</taxon>
        <taxon>Alphaproteobacteria</taxon>
        <taxon>Rhodobacterales</taxon>
        <taxon>Roseobacteraceae</taxon>
        <taxon>Actibacterium</taxon>
    </lineage>
</organism>
<comment type="caution">
    <text evidence="4">The sequence shown here is derived from an EMBL/GenBank/DDBJ whole genome shotgun (WGS) entry which is preliminary data.</text>
</comment>